<feature type="domain" description="General secretion pathway GspH" evidence="9">
    <location>
        <begin position="45"/>
        <end position="136"/>
    </location>
</feature>
<dbReference type="STRING" id="555079.Toce_1333"/>
<dbReference type="HOGENOM" id="CLU_136679_0_0_9"/>
<evidence type="ECO:0000256" key="5">
    <source>
        <dbReference type="ARBA" id="ARBA00022692"/>
    </source>
</evidence>
<dbReference type="InterPro" id="IPR016785">
    <property type="entry name" value="ComGD"/>
</dbReference>
<dbReference type="OrthoDB" id="1808878at2"/>
<evidence type="ECO:0000256" key="8">
    <source>
        <dbReference type="SAM" id="Phobius"/>
    </source>
</evidence>
<reference evidence="10 11" key="1">
    <citation type="journal article" date="2010" name="Stand. Genomic Sci.">
        <title>Complete genome sequence of Thermosediminibacter oceani type strain (JW/IW-1228P).</title>
        <authorList>
            <person name="Pitluck S."/>
            <person name="Yasawong M."/>
            <person name="Munk C."/>
            <person name="Nolan M."/>
            <person name="Lapidus A."/>
            <person name="Lucas S."/>
            <person name="Glavina Del Rio T."/>
            <person name="Tice H."/>
            <person name="Cheng J.F."/>
            <person name="Bruce D."/>
            <person name="Detter C."/>
            <person name="Tapia R."/>
            <person name="Han C."/>
            <person name="Goodwin L."/>
            <person name="Liolios K."/>
            <person name="Ivanova N."/>
            <person name="Mavromatis K."/>
            <person name="Mikhailova N."/>
            <person name="Pati A."/>
            <person name="Chen A."/>
            <person name="Palaniappan K."/>
            <person name="Land M."/>
            <person name="Hauser L."/>
            <person name="Chang Y.J."/>
            <person name="Jeffries C.D."/>
            <person name="Rohde M."/>
            <person name="Spring S."/>
            <person name="Sikorski J."/>
            <person name="Goker M."/>
            <person name="Woyke T."/>
            <person name="Bristow J."/>
            <person name="Eisen J.A."/>
            <person name="Markowitz V."/>
            <person name="Hugenholtz P."/>
            <person name="Kyrpides N.C."/>
            <person name="Klenk H.P."/>
        </authorList>
    </citation>
    <scope>NUCLEOTIDE SEQUENCE [LARGE SCALE GENOMIC DNA]</scope>
    <source>
        <strain evidence="11">ATCC BAA-1034 / DSM 16646 / JW/IW-1228P</strain>
    </source>
</reference>
<dbReference type="GO" id="GO:0030420">
    <property type="term" value="P:establishment of competence for transformation"/>
    <property type="evidence" value="ECO:0007669"/>
    <property type="project" value="InterPro"/>
</dbReference>
<dbReference type="Gene3D" id="3.30.700.10">
    <property type="entry name" value="Glycoprotein, Type 4 Pilin"/>
    <property type="match status" value="1"/>
</dbReference>
<evidence type="ECO:0000256" key="6">
    <source>
        <dbReference type="ARBA" id="ARBA00022989"/>
    </source>
</evidence>
<gene>
    <name evidence="10" type="ordered locus">Toce_1333</name>
</gene>
<evidence type="ECO:0000256" key="2">
    <source>
        <dbReference type="ARBA" id="ARBA00022475"/>
    </source>
</evidence>
<dbReference type="AlphaFoldDB" id="D9RXL4"/>
<dbReference type="EMBL" id="CP002131">
    <property type="protein sequence ID" value="ADL08088.1"/>
    <property type="molecule type" value="Genomic_DNA"/>
</dbReference>
<dbReference type="InterPro" id="IPR022346">
    <property type="entry name" value="T2SS_GspH"/>
</dbReference>
<dbReference type="Pfam" id="PF07963">
    <property type="entry name" value="N_methyl"/>
    <property type="match status" value="1"/>
</dbReference>
<keyword evidence="2" id="KW-1003">Cell membrane</keyword>
<organism evidence="10 11">
    <name type="scientific">Thermosediminibacter oceani (strain ATCC BAA-1034 / DSM 16646 / JW/IW-1228P)</name>
    <dbReference type="NCBI Taxonomy" id="555079"/>
    <lineage>
        <taxon>Bacteria</taxon>
        <taxon>Bacillati</taxon>
        <taxon>Bacillota</taxon>
        <taxon>Clostridia</taxon>
        <taxon>Thermosediminibacterales</taxon>
        <taxon>Thermosediminibacteraceae</taxon>
        <taxon>Thermosediminibacter</taxon>
    </lineage>
</organism>
<dbReference type="GO" id="GO:0015628">
    <property type="term" value="P:protein secretion by the type II secretion system"/>
    <property type="evidence" value="ECO:0007669"/>
    <property type="project" value="InterPro"/>
</dbReference>
<evidence type="ECO:0000259" key="9">
    <source>
        <dbReference type="Pfam" id="PF12019"/>
    </source>
</evidence>
<dbReference type="RefSeq" id="WP_013276122.1">
    <property type="nucleotide sequence ID" value="NC_014377.1"/>
</dbReference>
<name>D9RXL4_THEOJ</name>
<comment type="subcellular location">
    <subcellularLocation>
        <location evidence="1">Cell inner membrane</location>
        <topology evidence="1">Single-pass membrane protein</topology>
    </subcellularLocation>
</comment>
<dbReference type="Proteomes" id="UP000000272">
    <property type="component" value="Chromosome"/>
</dbReference>
<evidence type="ECO:0000313" key="11">
    <source>
        <dbReference type="Proteomes" id="UP000000272"/>
    </source>
</evidence>
<proteinExistence type="predicted"/>
<dbReference type="eggNOG" id="COG2165">
    <property type="taxonomic scope" value="Bacteria"/>
</dbReference>
<keyword evidence="5 8" id="KW-0812">Transmembrane</keyword>
<feature type="transmembrane region" description="Helical" evidence="8">
    <location>
        <begin position="12"/>
        <end position="33"/>
    </location>
</feature>
<dbReference type="SUPFAM" id="SSF54523">
    <property type="entry name" value="Pili subunits"/>
    <property type="match status" value="1"/>
</dbReference>
<keyword evidence="4" id="KW-0997">Cell inner membrane</keyword>
<dbReference type="InterPro" id="IPR012902">
    <property type="entry name" value="N_methyl_site"/>
</dbReference>
<evidence type="ECO:0000256" key="1">
    <source>
        <dbReference type="ARBA" id="ARBA00004377"/>
    </source>
</evidence>
<sequence length="149" mass="16566">MRGTVYRRGFTLIETIAVTAILGILCMITVPSIRTVLDNFKLQVATQKLVQDMRTVQQQAMAEGESYKILFDTHRCDNYQILHGYRASRVYLPEGVSLSWTNFPKNTLIFTPSGAPEQGGTVAIKGAKDRLYVIVTVATGRVRISETAP</sequence>
<dbReference type="Pfam" id="PF12019">
    <property type="entry name" value="GspH"/>
    <property type="match status" value="1"/>
</dbReference>
<evidence type="ECO:0000256" key="4">
    <source>
        <dbReference type="ARBA" id="ARBA00022519"/>
    </source>
</evidence>
<accession>D9RXL4</accession>
<keyword evidence="3" id="KW-0488">Methylation</keyword>
<dbReference type="PIRSF" id="PIRSF021292">
    <property type="entry name" value="Competence_ComGD"/>
    <property type="match status" value="1"/>
</dbReference>
<dbReference type="InterPro" id="IPR045584">
    <property type="entry name" value="Pilin-like"/>
</dbReference>
<evidence type="ECO:0000313" key="10">
    <source>
        <dbReference type="EMBL" id="ADL08088.1"/>
    </source>
</evidence>
<dbReference type="NCBIfam" id="TIGR02532">
    <property type="entry name" value="IV_pilin_GFxxxE"/>
    <property type="match status" value="1"/>
</dbReference>
<dbReference type="KEGG" id="toc:Toce_1333"/>
<evidence type="ECO:0000256" key="3">
    <source>
        <dbReference type="ARBA" id="ARBA00022481"/>
    </source>
</evidence>
<keyword evidence="6 8" id="KW-1133">Transmembrane helix</keyword>
<dbReference type="GO" id="GO:0005886">
    <property type="term" value="C:plasma membrane"/>
    <property type="evidence" value="ECO:0007669"/>
    <property type="project" value="UniProtKB-SubCell"/>
</dbReference>
<dbReference type="GO" id="GO:0015627">
    <property type="term" value="C:type II protein secretion system complex"/>
    <property type="evidence" value="ECO:0007669"/>
    <property type="project" value="InterPro"/>
</dbReference>
<evidence type="ECO:0000256" key="7">
    <source>
        <dbReference type="ARBA" id="ARBA00023136"/>
    </source>
</evidence>
<keyword evidence="11" id="KW-1185">Reference proteome</keyword>
<keyword evidence="7 8" id="KW-0472">Membrane</keyword>
<protein>
    <recommendedName>
        <fullName evidence="9">General secretion pathway GspH domain-containing protein</fullName>
    </recommendedName>
</protein>